<gene>
    <name evidence="3" type="ORF">ECPE_LOCUS13354</name>
</gene>
<feature type="compositionally biased region" description="Polar residues" evidence="1">
    <location>
        <begin position="145"/>
        <end position="154"/>
    </location>
</feature>
<proteinExistence type="predicted"/>
<reference evidence="3 4" key="2">
    <citation type="submission" date="2018-11" db="EMBL/GenBank/DDBJ databases">
        <authorList>
            <consortium name="Pathogen Informatics"/>
        </authorList>
    </citation>
    <scope>NUCLEOTIDE SEQUENCE [LARGE SCALE GENOMIC DNA]</scope>
    <source>
        <strain evidence="3 4">Egypt</strain>
    </source>
</reference>
<dbReference type="GO" id="GO:0005829">
    <property type="term" value="C:cytosol"/>
    <property type="evidence" value="ECO:0007669"/>
    <property type="project" value="TreeGrafter"/>
</dbReference>
<evidence type="ECO:0000313" key="3">
    <source>
        <dbReference type="EMBL" id="VDP90626.1"/>
    </source>
</evidence>
<dbReference type="SMART" id="SM00875">
    <property type="entry name" value="BACK"/>
    <property type="match status" value="1"/>
</dbReference>
<dbReference type="WBParaSite" id="ECPE_0001339001-mRNA-1">
    <property type="protein sequence ID" value="ECPE_0001339001-mRNA-1"/>
    <property type="gene ID" value="ECPE_0001339001"/>
</dbReference>
<dbReference type="AlphaFoldDB" id="A0A183B2B6"/>
<evidence type="ECO:0000313" key="5">
    <source>
        <dbReference type="WBParaSite" id="ECPE_0001339001-mRNA-1"/>
    </source>
</evidence>
<feature type="domain" description="BACK" evidence="2">
    <location>
        <begin position="1"/>
        <end position="108"/>
    </location>
</feature>
<accession>A0A183B2B6</accession>
<sequence length="266" mass="29477">MLDRSLFFDEEDLTRRCWHVIDVLASSVLSSNGLLHMDANNLKALLKRDTLNCKESEVFAAVRNWAAAECARLGLRDVIYNRAQIAAELLHLVRFPTMTLNDFAENVAYSGFLSLEMVRDLFVHITANNSAQSAKNARVGKTRSKPNNSPNAHTQLGGKPDVTGGGTVHGEPTPFIGPFPSEPRRGPQLWRCARFTRTGKHLITPNAGNTHQHSIVFQLGLLANLKKTSREMFGAETSVCTRQLCVYLYLEHVSPNCAHGINPLSQ</sequence>
<protein>
    <submittedName>
        <fullName evidence="5">BACK domain-containing protein</fullName>
    </submittedName>
</protein>
<dbReference type="OrthoDB" id="6276952at2759"/>
<name>A0A183B2B6_9TREM</name>
<reference evidence="5" key="1">
    <citation type="submission" date="2016-06" db="UniProtKB">
        <authorList>
            <consortium name="WormBaseParasite"/>
        </authorList>
    </citation>
    <scope>IDENTIFICATION</scope>
</reference>
<dbReference type="InterPro" id="IPR011705">
    <property type="entry name" value="BACK"/>
</dbReference>
<dbReference type="Pfam" id="PF07707">
    <property type="entry name" value="BACK"/>
    <property type="match status" value="1"/>
</dbReference>
<dbReference type="Gene3D" id="1.25.40.420">
    <property type="match status" value="1"/>
</dbReference>
<dbReference type="PANTHER" id="PTHR45774">
    <property type="entry name" value="BTB/POZ DOMAIN-CONTAINING"/>
    <property type="match status" value="1"/>
</dbReference>
<dbReference type="PANTHER" id="PTHR45774:SF4">
    <property type="entry name" value="AXUNDEAD, ISOFORM F"/>
    <property type="match status" value="1"/>
</dbReference>
<keyword evidence="4" id="KW-1185">Reference proteome</keyword>
<evidence type="ECO:0000313" key="4">
    <source>
        <dbReference type="Proteomes" id="UP000272942"/>
    </source>
</evidence>
<dbReference type="EMBL" id="UZAN01054879">
    <property type="protein sequence ID" value="VDP90626.1"/>
    <property type="molecule type" value="Genomic_DNA"/>
</dbReference>
<organism evidence="5">
    <name type="scientific">Echinostoma caproni</name>
    <dbReference type="NCBI Taxonomy" id="27848"/>
    <lineage>
        <taxon>Eukaryota</taxon>
        <taxon>Metazoa</taxon>
        <taxon>Spiralia</taxon>
        <taxon>Lophotrochozoa</taxon>
        <taxon>Platyhelminthes</taxon>
        <taxon>Trematoda</taxon>
        <taxon>Digenea</taxon>
        <taxon>Plagiorchiida</taxon>
        <taxon>Echinostomata</taxon>
        <taxon>Echinostomatoidea</taxon>
        <taxon>Echinostomatidae</taxon>
        <taxon>Echinostoma</taxon>
    </lineage>
</organism>
<evidence type="ECO:0000256" key="1">
    <source>
        <dbReference type="SAM" id="MobiDB-lite"/>
    </source>
</evidence>
<dbReference type="Proteomes" id="UP000272942">
    <property type="component" value="Unassembled WGS sequence"/>
</dbReference>
<dbReference type="GO" id="GO:0022008">
    <property type="term" value="P:neurogenesis"/>
    <property type="evidence" value="ECO:0007669"/>
    <property type="project" value="TreeGrafter"/>
</dbReference>
<feature type="region of interest" description="Disordered" evidence="1">
    <location>
        <begin position="133"/>
        <end position="167"/>
    </location>
</feature>
<evidence type="ECO:0000259" key="2">
    <source>
        <dbReference type="SMART" id="SM00875"/>
    </source>
</evidence>